<dbReference type="InterPro" id="IPR051225">
    <property type="entry name" value="NAD(P)_epim/dehydratase"/>
</dbReference>
<dbReference type="RefSeq" id="WP_379595661.1">
    <property type="nucleotide sequence ID" value="NZ_JBHUDE010000005.1"/>
</dbReference>
<sequence length="321" mass="36302">MKKILVTGASGQIGSELVMKLRDIYGETNVIATDIKEPQGERGDSLFEIVDVMDANKLYETAKYHNVDTIMHLAAVLSYKAEMEPIFAWKLNMGGLLNALEVARELDLQFFTPSSIGAFGPETPKDDTPQDTLQRPTTMYGINKVAGELLCDYYYERYGVDTRGVRYPGLISSKTLPGGGTTDYAVEIYYEALKNKCYTCYLEQGTYLDMMYLPDALHAIIDLMEADSNKLIHRNAFNITAISAAPEDFAAAIQKHIPEFTMTYDVDPVRQRIADSWPNRLDASAAREEWDYKYEYNLDKMTKDMLNKLVVKLQNRNALVD</sequence>
<organism evidence="3 4">
    <name type="scientific">Oceanobacillus luteolus</name>
    <dbReference type="NCBI Taxonomy" id="1274358"/>
    <lineage>
        <taxon>Bacteria</taxon>
        <taxon>Bacillati</taxon>
        <taxon>Bacillota</taxon>
        <taxon>Bacilli</taxon>
        <taxon>Bacillales</taxon>
        <taxon>Bacillaceae</taxon>
        <taxon>Oceanobacillus</taxon>
    </lineage>
</organism>
<evidence type="ECO:0000256" key="1">
    <source>
        <dbReference type="ARBA" id="ARBA00007637"/>
    </source>
</evidence>
<evidence type="ECO:0000313" key="4">
    <source>
        <dbReference type="Proteomes" id="UP001597221"/>
    </source>
</evidence>
<protein>
    <submittedName>
        <fullName evidence="3">L-threonine 3-dehydrogenase</fullName>
    </submittedName>
</protein>
<accession>A0ABW4HLI6</accession>
<evidence type="ECO:0000259" key="2">
    <source>
        <dbReference type="Pfam" id="PF01370"/>
    </source>
</evidence>
<comment type="caution">
    <text evidence="3">The sequence shown here is derived from an EMBL/GenBank/DDBJ whole genome shotgun (WGS) entry which is preliminary data.</text>
</comment>
<dbReference type="PANTHER" id="PTHR42687:SF1">
    <property type="entry name" value="L-THREONINE 3-DEHYDROGENASE, MITOCHONDRIAL"/>
    <property type="match status" value="1"/>
</dbReference>
<evidence type="ECO:0000313" key="3">
    <source>
        <dbReference type="EMBL" id="MFD1606311.1"/>
    </source>
</evidence>
<dbReference type="Gene3D" id="3.40.50.720">
    <property type="entry name" value="NAD(P)-binding Rossmann-like Domain"/>
    <property type="match status" value="1"/>
</dbReference>
<dbReference type="Pfam" id="PF01370">
    <property type="entry name" value="Epimerase"/>
    <property type="match status" value="1"/>
</dbReference>
<reference evidence="4" key="1">
    <citation type="journal article" date="2019" name="Int. J. Syst. Evol. Microbiol.">
        <title>The Global Catalogue of Microorganisms (GCM) 10K type strain sequencing project: providing services to taxonomists for standard genome sequencing and annotation.</title>
        <authorList>
            <consortium name="The Broad Institute Genomics Platform"/>
            <consortium name="The Broad Institute Genome Sequencing Center for Infectious Disease"/>
            <person name="Wu L."/>
            <person name="Ma J."/>
        </authorList>
    </citation>
    <scope>NUCLEOTIDE SEQUENCE [LARGE SCALE GENOMIC DNA]</scope>
    <source>
        <strain evidence="4">CGMCC 1.12376</strain>
    </source>
</reference>
<feature type="domain" description="NAD-dependent epimerase/dehydratase" evidence="2">
    <location>
        <begin position="4"/>
        <end position="229"/>
    </location>
</feature>
<dbReference type="SUPFAM" id="SSF51735">
    <property type="entry name" value="NAD(P)-binding Rossmann-fold domains"/>
    <property type="match status" value="1"/>
</dbReference>
<comment type="similarity">
    <text evidence="1">Belongs to the NAD(P)-dependent epimerase/dehydratase family.</text>
</comment>
<dbReference type="CDD" id="cd05272">
    <property type="entry name" value="TDH_SDR_e"/>
    <property type="match status" value="1"/>
</dbReference>
<dbReference type="EMBL" id="JBHUDE010000005">
    <property type="protein sequence ID" value="MFD1606311.1"/>
    <property type="molecule type" value="Genomic_DNA"/>
</dbReference>
<gene>
    <name evidence="3" type="ORF">ACFSBH_01325</name>
</gene>
<dbReference type="InterPro" id="IPR036291">
    <property type="entry name" value="NAD(P)-bd_dom_sf"/>
</dbReference>
<dbReference type="InterPro" id="IPR001509">
    <property type="entry name" value="Epimerase_deHydtase"/>
</dbReference>
<name>A0ABW4HLI6_9BACI</name>
<dbReference type="Proteomes" id="UP001597221">
    <property type="component" value="Unassembled WGS sequence"/>
</dbReference>
<dbReference type="PANTHER" id="PTHR42687">
    <property type="entry name" value="L-THREONINE 3-DEHYDROGENASE"/>
    <property type="match status" value="1"/>
</dbReference>
<proteinExistence type="inferred from homology"/>
<keyword evidence="4" id="KW-1185">Reference proteome</keyword>